<accession>A0A918E483</accession>
<evidence type="ECO:0000313" key="2">
    <source>
        <dbReference type="EMBL" id="GGP02999.1"/>
    </source>
</evidence>
<dbReference type="EMBL" id="BMNK01000002">
    <property type="protein sequence ID" value="GGP02999.1"/>
    <property type="molecule type" value="Genomic_DNA"/>
</dbReference>
<feature type="region of interest" description="Disordered" evidence="1">
    <location>
        <begin position="1"/>
        <end position="26"/>
    </location>
</feature>
<dbReference type="Gene3D" id="1.10.8.1060">
    <property type="entry name" value="Corynebacterium glutamicum thioredoxin-dependent arsenate reductase, N-terminal domain"/>
    <property type="match status" value="1"/>
</dbReference>
<name>A0A918E483_9ACTN</name>
<evidence type="ECO:0000256" key="1">
    <source>
        <dbReference type="SAM" id="MobiDB-lite"/>
    </source>
</evidence>
<proteinExistence type="predicted"/>
<dbReference type="AlphaFoldDB" id="A0A918E483"/>
<sequence>MGEQDERLSDRRGVLVNDRTEADPNPYAEVETALREEFAGVHSAATVTRCVDAAHYGALEVTGYAHPSLVERIARKHLHVLALVASERG</sequence>
<reference evidence="2" key="1">
    <citation type="journal article" date="2014" name="Int. J. Syst. Evol. Microbiol.">
        <title>Complete genome sequence of Corynebacterium casei LMG S-19264T (=DSM 44701T), isolated from a smear-ripened cheese.</title>
        <authorList>
            <consortium name="US DOE Joint Genome Institute (JGI-PGF)"/>
            <person name="Walter F."/>
            <person name="Albersmeier A."/>
            <person name="Kalinowski J."/>
            <person name="Ruckert C."/>
        </authorList>
    </citation>
    <scope>NUCLEOTIDE SEQUENCE</scope>
    <source>
        <strain evidence="2">CGMCC 4.7430</strain>
    </source>
</reference>
<feature type="compositionally biased region" description="Basic and acidic residues" evidence="1">
    <location>
        <begin position="1"/>
        <end position="22"/>
    </location>
</feature>
<organism evidence="2 3">
    <name type="scientific">Nonomuraea glycinis</name>
    <dbReference type="NCBI Taxonomy" id="2047744"/>
    <lineage>
        <taxon>Bacteria</taxon>
        <taxon>Bacillati</taxon>
        <taxon>Actinomycetota</taxon>
        <taxon>Actinomycetes</taxon>
        <taxon>Streptosporangiales</taxon>
        <taxon>Streptosporangiaceae</taxon>
        <taxon>Nonomuraea</taxon>
    </lineage>
</organism>
<dbReference type="Proteomes" id="UP000660745">
    <property type="component" value="Unassembled WGS sequence"/>
</dbReference>
<protein>
    <submittedName>
        <fullName evidence="2">Uncharacterized protein</fullName>
    </submittedName>
</protein>
<reference evidence="2" key="2">
    <citation type="submission" date="2020-09" db="EMBL/GenBank/DDBJ databases">
        <authorList>
            <person name="Sun Q."/>
            <person name="Zhou Y."/>
        </authorList>
    </citation>
    <scope>NUCLEOTIDE SEQUENCE</scope>
    <source>
        <strain evidence="2">CGMCC 4.7430</strain>
    </source>
</reference>
<evidence type="ECO:0000313" key="3">
    <source>
        <dbReference type="Proteomes" id="UP000660745"/>
    </source>
</evidence>
<comment type="caution">
    <text evidence="2">The sequence shown here is derived from an EMBL/GenBank/DDBJ whole genome shotgun (WGS) entry which is preliminary data.</text>
</comment>
<keyword evidence="3" id="KW-1185">Reference proteome</keyword>
<gene>
    <name evidence="2" type="ORF">GCM10012278_12460</name>
</gene>